<name>A0A165U6B0_9APHY</name>
<evidence type="ECO:0000313" key="2">
    <source>
        <dbReference type="Proteomes" id="UP000076727"/>
    </source>
</evidence>
<proteinExistence type="predicted"/>
<reference evidence="1 2" key="1">
    <citation type="journal article" date="2016" name="Mol. Biol. Evol.">
        <title>Comparative Genomics of Early-Diverging Mushroom-Forming Fungi Provides Insights into the Origins of Lignocellulose Decay Capabilities.</title>
        <authorList>
            <person name="Nagy L.G."/>
            <person name="Riley R."/>
            <person name="Tritt A."/>
            <person name="Adam C."/>
            <person name="Daum C."/>
            <person name="Floudas D."/>
            <person name="Sun H."/>
            <person name="Yadav J.S."/>
            <person name="Pangilinan J."/>
            <person name="Larsson K.H."/>
            <person name="Matsuura K."/>
            <person name="Barry K."/>
            <person name="Labutti K."/>
            <person name="Kuo R."/>
            <person name="Ohm R.A."/>
            <person name="Bhattacharya S.S."/>
            <person name="Shirouzu T."/>
            <person name="Yoshinaga Y."/>
            <person name="Martin F.M."/>
            <person name="Grigoriev I.V."/>
            <person name="Hibbett D.S."/>
        </authorList>
    </citation>
    <scope>NUCLEOTIDE SEQUENCE [LARGE SCALE GENOMIC DNA]</scope>
    <source>
        <strain evidence="1 2">L-15889</strain>
    </source>
</reference>
<dbReference type="Proteomes" id="UP000076727">
    <property type="component" value="Unassembled WGS sequence"/>
</dbReference>
<gene>
    <name evidence="1" type="ORF">DAEQUDRAFT_761311</name>
</gene>
<evidence type="ECO:0000313" key="1">
    <source>
        <dbReference type="EMBL" id="KZT74458.1"/>
    </source>
</evidence>
<dbReference type="OrthoDB" id="3153758at2759"/>
<dbReference type="AlphaFoldDB" id="A0A165U6B0"/>
<protein>
    <submittedName>
        <fullName evidence="1">Uncharacterized protein</fullName>
    </submittedName>
</protein>
<dbReference type="STRING" id="1314783.A0A165U6B0"/>
<accession>A0A165U6B0</accession>
<dbReference type="EMBL" id="KV429033">
    <property type="protein sequence ID" value="KZT74458.1"/>
    <property type="molecule type" value="Genomic_DNA"/>
</dbReference>
<sequence length="238" mass="27336">MAATSAAVVVALIIQTSRVSVLNRHLKAYPPTPAELDEIRRVWEVEKAAHEQDYETWDYARVAHEADVEHWLRVRNDHHQLRAYEADRLGLSWDRIEGHECVAYGTREYTARLAINQLEACHNMAFVVDGIAADEPHECHAEGDTFKSVWKVNNDTACKPYWGDLYDKGCVGRGSGKHRFEARLWDINGKDGDVFYHSSEDRWQALWSAYALRAPYVKGPLYGMVGMWDVDDFFCRFG</sequence>
<keyword evidence="2" id="KW-1185">Reference proteome</keyword>
<organism evidence="1 2">
    <name type="scientific">Daedalea quercina L-15889</name>
    <dbReference type="NCBI Taxonomy" id="1314783"/>
    <lineage>
        <taxon>Eukaryota</taxon>
        <taxon>Fungi</taxon>
        <taxon>Dikarya</taxon>
        <taxon>Basidiomycota</taxon>
        <taxon>Agaricomycotina</taxon>
        <taxon>Agaricomycetes</taxon>
        <taxon>Polyporales</taxon>
        <taxon>Fomitopsis</taxon>
    </lineage>
</organism>